<accession>A0A2P2JUW6</accession>
<name>A0A2P2JUW6_RHIMU</name>
<dbReference type="AlphaFoldDB" id="A0A2P2JUW6"/>
<dbReference type="EMBL" id="GGEC01016793">
    <property type="protein sequence ID" value="MBW97276.1"/>
    <property type="molecule type" value="Transcribed_RNA"/>
</dbReference>
<organism evidence="1">
    <name type="scientific">Rhizophora mucronata</name>
    <name type="common">Asiatic mangrove</name>
    <dbReference type="NCBI Taxonomy" id="61149"/>
    <lineage>
        <taxon>Eukaryota</taxon>
        <taxon>Viridiplantae</taxon>
        <taxon>Streptophyta</taxon>
        <taxon>Embryophyta</taxon>
        <taxon>Tracheophyta</taxon>
        <taxon>Spermatophyta</taxon>
        <taxon>Magnoliopsida</taxon>
        <taxon>eudicotyledons</taxon>
        <taxon>Gunneridae</taxon>
        <taxon>Pentapetalae</taxon>
        <taxon>rosids</taxon>
        <taxon>fabids</taxon>
        <taxon>Malpighiales</taxon>
        <taxon>Rhizophoraceae</taxon>
        <taxon>Rhizophora</taxon>
    </lineage>
</organism>
<protein>
    <submittedName>
        <fullName evidence="1">Uncharacterized protein</fullName>
    </submittedName>
</protein>
<proteinExistence type="predicted"/>
<evidence type="ECO:0000313" key="1">
    <source>
        <dbReference type="EMBL" id="MBW97276.1"/>
    </source>
</evidence>
<reference evidence="1" key="1">
    <citation type="submission" date="2018-02" db="EMBL/GenBank/DDBJ databases">
        <title>Rhizophora mucronata_Transcriptome.</title>
        <authorList>
            <person name="Meera S.P."/>
            <person name="Sreeshan A."/>
            <person name="Augustine A."/>
        </authorList>
    </citation>
    <scope>NUCLEOTIDE SEQUENCE</scope>
    <source>
        <tissue evidence="1">Leaf</tissue>
    </source>
</reference>
<sequence>MLESSRSDRFESQLFGAAFSLLVVILGSN</sequence>